<evidence type="ECO:0000256" key="3">
    <source>
        <dbReference type="ARBA" id="ARBA00023163"/>
    </source>
</evidence>
<name>A0AAN1XXT0_UNVUL</name>
<keyword evidence="2" id="KW-0238">DNA-binding</keyword>
<dbReference type="InterPro" id="IPR036388">
    <property type="entry name" value="WH-like_DNA-bd_sf"/>
</dbReference>
<dbReference type="SMART" id="SM00450">
    <property type="entry name" value="RHOD"/>
    <property type="match status" value="1"/>
</dbReference>
<dbReference type="SUPFAM" id="SSF52821">
    <property type="entry name" value="Rhodanese/Cell cycle control phosphatase"/>
    <property type="match status" value="1"/>
</dbReference>
<dbReference type="Gene3D" id="1.10.10.10">
    <property type="entry name" value="Winged helix-like DNA-binding domain superfamily/Winged helix DNA-binding domain"/>
    <property type="match status" value="1"/>
</dbReference>
<dbReference type="InterPro" id="IPR011991">
    <property type="entry name" value="ArsR-like_HTH"/>
</dbReference>
<dbReference type="SMART" id="SM00418">
    <property type="entry name" value="HTH_ARSR"/>
    <property type="match status" value="1"/>
</dbReference>
<dbReference type="PANTHER" id="PTHR43132">
    <property type="entry name" value="ARSENICAL RESISTANCE OPERON REPRESSOR ARSR-RELATED"/>
    <property type="match status" value="1"/>
</dbReference>
<keyword evidence="3" id="KW-0804">Transcription</keyword>
<dbReference type="InterPro" id="IPR036390">
    <property type="entry name" value="WH_DNA-bd_sf"/>
</dbReference>
<proteinExistence type="predicted"/>
<protein>
    <submittedName>
        <fullName evidence="6">ArsR family transcriptional regulator</fullName>
    </submittedName>
</protein>
<evidence type="ECO:0000259" key="5">
    <source>
        <dbReference type="PROSITE" id="PS50987"/>
    </source>
</evidence>
<dbReference type="PROSITE" id="PS50987">
    <property type="entry name" value="HTH_ARSR_2"/>
    <property type="match status" value="1"/>
</dbReference>
<evidence type="ECO:0000256" key="1">
    <source>
        <dbReference type="ARBA" id="ARBA00023015"/>
    </source>
</evidence>
<organism evidence="6 7">
    <name type="scientific">Vulcanimicrobium alpinum</name>
    <dbReference type="NCBI Taxonomy" id="3016050"/>
    <lineage>
        <taxon>Bacteria</taxon>
        <taxon>Bacillati</taxon>
        <taxon>Vulcanimicrobiota</taxon>
        <taxon>Vulcanimicrobiia</taxon>
        <taxon>Vulcanimicrobiales</taxon>
        <taxon>Vulcanimicrobiaceae</taxon>
        <taxon>Vulcanimicrobium</taxon>
    </lineage>
</organism>
<keyword evidence="1" id="KW-0805">Transcription regulation</keyword>
<gene>
    <name evidence="6" type="ORF">WPS_26420</name>
</gene>
<dbReference type="PRINTS" id="PR00778">
    <property type="entry name" value="HTHARSR"/>
</dbReference>
<dbReference type="AlphaFoldDB" id="A0AAN1XXT0"/>
<dbReference type="Proteomes" id="UP001317532">
    <property type="component" value="Chromosome"/>
</dbReference>
<dbReference type="EMBL" id="AP025523">
    <property type="protein sequence ID" value="BDE07366.1"/>
    <property type="molecule type" value="Genomic_DNA"/>
</dbReference>
<accession>A0AAN1XXT0</accession>
<dbReference type="InterPro" id="IPR036873">
    <property type="entry name" value="Rhodanese-like_dom_sf"/>
</dbReference>
<dbReference type="InterPro" id="IPR001845">
    <property type="entry name" value="HTH_ArsR_DNA-bd_dom"/>
</dbReference>
<reference evidence="6 7" key="1">
    <citation type="journal article" date="2022" name="ISME Commun">
        <title>Vulcanimicrobium alpinus gen. nov. sp. nov., the first cultivated representative of the candidate phylum 'Eremiobacterota', is a metabolically versatile aerobic anoxygenic phototroph.</title>
        <authorList>
            <person name="Yabe S."/>
            <person name="Muto K."/>
            <person name="Abe K."/>
            <person name="Yokota A."/>
            <person name="Staudigel H."/>
            <person name="Tebo B.M."/>
        </authorList>
    </citation>
    <scope>NUCLEOTIDE SEQUENCE [LARGE SCALE GENOMIC DNA]</scope>
    <source>
        <strain evidence="6 7">WC8-2</strain>
    </source>
</reference>
<dbReference type="InterPro" id="IPR051011">
    <property type="entry name" value="Metal_resp_trans_reg"/>
</dbReference>
<dbReference type="KEGG" id="vab:WPS_26420"/>
<dbReference type="InterPro" id="IPR001763">
    <property type="entry name" value="Rhodanese-like_dom"/>
</dbReference>
<evidence type="ECO:0000313" key="6">
    <source>
        <dbReference type="EMBL" id="BDE07366.1"/>
    </source>
</evidence>
<evidence type="ECO:0000313" key="7">
    <source>
        <dbReference type="Proteomes" id="UP001317532"/>
    </source>
</evidence>
<dbReference type="Pfam" id="PF00581">
    <property type="entry name" value="Rhodanese"/>
    <property type="match status" value="1"/>
</dbReference>
<dbReference type="Gene3D" id="3.40.250.10">
    <property type="entry name" value="Rhodanese-like domain"/>
    <property type="match status" value="1"/>
</dbReference>
<dbReference type="CDD" id="cd00158">
    <property type="entry name" value="RHOD"/>
    <property type="match status" value="1"/>
</dbReference>
<dbReference type="CDD" id="cd00090">
    <property type="entry name" value="HTH_ARSR"/>
    <property type="match status" value="1"/>
</dbReference>
<evidence type="ECO:0000256" key="2">
    <source>
        <dbReference type="ARBA" id="ARBA00023125"/>
    </source>
</evidence>
<dbReference type="NCBIfam" id="NF033788">
    <property type="entry name" value="HTH_metalloreg"/>
    <property type="match status" value="1"/>
</dbReference>
<dbReference type="PANTHER" id="PTHR43132:SF8">
    <property type="entry name" value="HTH-TYPE TRANSCRIPTIONAL REGULATOR KMTR"/>
    <property type="match status" value="1"/>
</dbReference>
<sequence>MNMARAAEARRKRQFKDAVYAAAARVPAALANRHRLELLDLLSQRPRAVADVAAEAGITIANASQHLQVLARCGLVAVERRGTYAFYRAAGPPVFRLLAEIRAIASSIDARVADAERAYLGSREPCIPTYGEACGALDDPRTILLDARPREEYEAAHLPGAISAPLDALRSGTIGLTRSRRYVVYCRGPYCVFADDAVLLLRERGFDATRLALGPAEWVAAGGEVQRAG</sequence>
<dbReference type="GO" id="GO:0003700">
    <property type="term" value="F:DNA-binding transcription factor activity"/>
    <property type="evidence" value="ECO:0007669"/>
    <property type="project" value="InterPro"/>
</dbReference>
<dbReference type="Pfam" id="PF12840">
    <property type="entry name" value="HTH_20"/>
    <property type="match status" value="1"/>
</dbReference>
<evidence type="ECO:0000259" key="4">
    <source>
        <dbReference type="PROSITE" id="PS50206"/>
    </source>
</evidence>
<dbReference type="GO" id="GO:0003677">
    <property type="term" value="F:DNA binding"/>
    <property type="evidence" value="ECO:0007669"/>
    <property type="project" value="UniProtKB-KW"/>
</dbReference>
<dbReference type="SUPFAM" id="SSF46785">
    <property type="entry name" value="Winged helix' DNA-binding domain"/>
    <property type="match status" value="1"/>
</dbReference>
<feature type="domain" description="Rhodanese" evidence="4">
    <location>
        <begin position="138"/>
        <end position="227"/>
    </location>
</feature>
<keyword evidence="7" id="KW-1185">Reference proteome</keyword>
<feature type="domain" description="HTH arsR-type" evidence="5">
    <location>
        <begin position="15"/>
        <end position="109"/>
    </location>
</feature>
<dbReference type="PROSITE" id="PS50206">
    <property type="entry name" value="RHODANESE_3"/>
    <property type="match status" value="1"/>
</dbReference>